<evidence type="ECO:0000313" key="3">
    <source>
        <dbReference type="EMBL" id="KAG0477913.1"/>
    </source>
</evidence>
<accession>A0A835QU49</accession>
<proteinExistence type="predicted"/>
<protein>
    <submittedName>
        <fullName evidence="3">Uncharacterized protein</fullName>
    </submittedName>
</protein>
<dbReference type="PANTHER" id="PTHR37908">
    <property type="entry name" value="TRANSMEMBRANE PROTEIN"/>
    <property type="match status" value="1"/>
</dbReference>
<dbReference type="OrthoDB" id="773099at2759"/>
<reference evidence="3 4" key="1">
    <citation type="journal article" date="2020" name="Nat. Food">
        <title>A phased Vanilla planifolia genome enables genetic improvement of flavour and production.</title>
        <authorList>
            <person name="Hasing T."/>
            <person name="Tang H."/>
            <person name="Brym M."/>
            <person name="Khazi F."/>
            <person name="Huang T."/>
            <person name="Chambers A.H."/>
        </authorList>
    </citation>
    <scope>NUCLEOTIDE SEQUENCE [LARGE SCALE GENOMIC DNA]</scope>
    <source>
        <tissue evidence="3">Leaf</tissue>
    </source>
</reference>
<sequence length="79" mass="8658">MSRSNIVAVFLLALLLCSSSQGHGRLVKVLKVPEEKTLLQKIPFFGRLMQEMTEMDYVDPGPNTNPKTGPLPPSPPAKP</sequence>
<evidence type="ECO:0000313" key="4">
    <source>
        <dbReference type="Proteomes" id="UP000639772"/>
    </source>
</evidence>
<dbReference type="PANTHER" id="PTHR37908:SF3">
    <property type="entry name" value="TRANSMEMBRANE PROTEIN"/>
    <property type="match status" value="1"/>
</dbReference>
<name>A0A835QU49_VANPL</name>
<dbReference type="AlphaFoldDB" id="A0A835QU49"/>
<gene>
    <name evidence="3" type="ORF">HPP92_012632</name>
</gene>
<organism evidence="3 4">
    <name type="scientific">Vanilla planifolia</name>
    <name type="common">Vanilla</name>
    <dbReference type="NCBI Taxonomy" id="51239"/>
    <lineage>
        <taxon>Eukaryota</taxon>
        <taxon>Viridiplantae</taxon>
        <taxon>Streptophyta</taxon>
        <taxon>Embryophyta</taxon>
        <taxon>Tracheophyta</taxon>
        <taxon>Spermatophyta</taxon>
        <taxon>Magnoliopsida</taxon>
        <taxon>Liliopsida</taxon>
        <taxon>Asparagales</taxon>
        <taxon>Orchidaceae</taxon>
        <taxon>Vanilloideae</taxon>
        <taxon>Vanilleae</taxon>
        <taxon>Vanilla</taxon>
    </lineage>
</organism>
<feature type="compositionally biased region" description="Pro residues" evidence="1">
    <location>
        <begin position="69"/>
        <end position="79"/>
    </location>
</feature>
<feature type="region of interest" description="Disordered" evidence="1">
    <location>
        <begin position="56"/>
        <end position="79"/>
    </location>
</feature>
<keyword evidence="2" id="KW-0732">Signal</keyword>
<dbReference type="EMBL" id="JADCNM010000006">
    <property type="protein sequence ID" value="KAG0477913.1"/>
    <property type="molecule type" value="Genomic_DNA"/>
</dbReference>
<comment type="caution">
    <text evidence="3">The sequence shown here is derived from an EMBL/GenBank/DDBJ whole genome shotgun (WGS) entry which is preliminary data.</text>
</comment>
<dbReference type="Proteomes" id="UP000639772">
    <property type="component" value="Chromosome 6"/>
</dbReference>
<evidence type="ECO:0000256" key="2">
    <source>
        <dbReference type="SAM" id="SignalP"/>
    </source>
</evidence>
<feature type="signal peptide" evidence="2">
    <location>
        <begin position="1"/>
        <end position="24"/>
    </location>
</feature>
<feature type="chain" id="PRO_5032381697" evidence="2">
    <location>
        <begin position="25"/>
        <end position="79"/>
    </location>
</feature>
<evidence type="ECO:0000256" key="1">
    <source>
        <dbReference type="SAM" id="MobiDB-lite"/>
    </source>
</evidence>